<gene>
    <name evidence="2" type="ORF">GCM10009804_58600</name>
</gene>
<evidence type="ECO:0000259" key="1">
    <source>
        <dbReference type="PROSITE" id="PS50801"/>
    </source>
</evidence>
<reference evidence="3" key="1">
    <citation type="journal article" date="2019" name="Int. J. Syst. Evol. Microbiol.">
        <title>The Global Catalogue of Microorganisms (GCM) 10K type strain sequencing project: providing services to taxonomists for standard genome sequencing and annotation.</title>
        <authorList>
            <consortium name="The Broad Institute Genomics Platform"/>
            <consortium name="The Broad Institute Genome Sequencing Center for Infectious Disease"/>
            <person name="Wu L."/>
            <person name="Ma J."/>
        </authorList>
    </citation>
    <scope>NUCLEOTIDE SEQUENCE [LARGE SCALE GENOMIC DNA]</scope>
    <source>
        <strain evidence="3">JCM 15572</strain>
    </source>
</reference>
<dbReference type="EMBL" id="BAAAPH010000022">
    <property type="protein sequence ID" value="GAA1594288.1"/>
    <property type="molecule type" value="Genomic_DNA"/>
</dbReference>
<feature type="domain" description="STAS" evidence="1">
    <location>
        <begin position="15"/>
        <end position="109"/>
    </location>
</feature>
<protein>
    <recommendedName>
        <fullName evidence="1">STAS domain-containing protein</fullName>
    </recommendedName>
</protein>
<evidence type="ECO:0000313" key="3">
    <source>
        <dbReference type="Proteomes" id="UP001501705"/>
    </source>
</evidence>
<dbReference type="Gene3D" id="3.30.750.24">
    <property type="entry name" value="STAS domain"/>
    <property type="match status" value="1"/>
</dbReference>
<dbReference type="PROSITE" id="PS50801">
    <property type="entry name" value="STAS"/>
    <property type="match status" value="1"/>
</dbReference>
<dbReference type="Proteomes" id="UP001501705">
    <property type="component" value="Unassembled WGS sequence"/>
</dbReference>
<comment type="caution">
    <text evidence="2">The sequence shown here is derived from an EMBL/GenBank/DDBJ whole genome shotgun (WGS) entry which is preliminary data.</text>
</comment>
<evidence type="ECO:0000313" key="2">
    <source>
        <dbReference type="EMBL" id="GAA1594288.1"/>
    </source>
</evidence>
<keyword evidence="3" id="KW-1185">Reference proteome</keyword>
<dbReference type="RefSeq" id="WP_344238517.1">
    <property type="nucleotide sequence ID" value="NZ_BAAAPH010000022.1"/>
</dbReference>
<sequence>MSTDGTGDGPNGAASWVSLEAADGSARVTVHGALTSGSAIAARERLLEAFELATDVVVLDLEAVHAIADDADLPHLIDVAQRRSWTARCRLVVTASDPEIQHVLRASGL</sequence>
<organism evidence="2 3">
    <name type="scientific">Kribbella hippodromi</name>
    <dbReference type="NCBI Taxonomy" id="434347"/>
    <lineage>
        <taxon>Bacteria</taxon>
        <taxon>Bacillati</taxon>
        <taxon>Actinomycetota</taxon>
        <taxon>Actinomycetes</taxon>
        <taxon>Propionibacteriales</taxon>
        <taxon>Kribbellaceae</taxon>
        <taxon>Kribbella</taxon>
    </lineage>
</organism>
<dbReference type="InterPro" id="IPR036513">
    <property type="entry name" value="STAS_dom_sf"/>
</dbReference>
<accession>A0ABP4PY92</accession>
<dbReference type="SUPFAM" id="SSF52091">
    <property type="entry name" value="SpoIIaa-like"/>
    <property type="match status" value="1"/>
</dbReference>
<name>A0ABP4PY92_9ACTN</name>
<proteinExistence type="predicted"/>
<dbReference type="InterPro" id="IPR002645">
    <property type="entry name" value="STAS_dom"/>
</dbReference>